<keyword evidence="4 9" id="KW-0812">Transmembrane</keyword>
<dbReference type="EMBL" id="JBCAWK010000012">
    <property type="protein sequence ID" value="KAK8845439.1"/>
    <property type="molecule type" value="Genomic_DNA"/>
</dbReference>
<keyword evidence="3 10" id="KW-0813">Transport</keyword>
<evidence type="ECO:0000256" key="9">
    <source>
        <dbReference type="PROSITE-ProRule" id="PRU00282"/>
    </source>
</evidence>
<feature type="repeat" description="Solcar" evidence="9">
    <location>
        <begin position="274"/>
        <end position="374"/>
    </location>
</feature>
<evidence type="ECO:0000256" key="6">
    <source>
        <dbReference type="ARBA" id="ARBA00022989"/>
    </source>
</evidence>
<evidence type="ECO:0000313" key="12">
    <source>
        <dbReference type="EMBL" id="KAK8845439.1"/>
    </source>
</evidence>
<feature type="region of interest" description="Disordered" evidence="11">
    <location>
        <begin position="1"/>
        <end position="37"/>
    </location>
</feature>
<evidence type="ECO:0000256" key="8">
    <source>
        <dbReference type="ARBA" id="ARBA00023136"/>
    </source>
</evidence>
<reference evidence="12 13" key="1">
    <citation type="journal article" date="2024" name="bioRxiv">
        <title>Comparative genomics of Cryptococcus and Kwoniella reveals pathogenesis evolution and contrasting karyotype dynamics via intercentromeric recombination or chromosome fusion.</title>
        <authorList>
            <person name="Coelho M.A."/>
            <person name="David-Palma M."/>
            <person name="Shea T."/>
            <person name="Bowers K."/>
            <person name="McGinley-Smith S."/>
            <person name="Mohammad A.W."/>
            <person name="Gnirke A."/>
            <person name="Yurkov A.M."/>
            <person name="Nowrousian M."/>
            <person name="Sun S."/>
            <person name="Cuomo C.A."/>
            <person name="Heitman J."/>
        </authorList>
    </citation>
    <scope>NUCLEOTIDE SEQUENCE [LARGE SCALE GENOMIC DNA]</scope>
    <source>
        <strain evidence="12 13">CBS 13917</strain>
    </source>
</reference>
<dbReference type="InterPro" id="IPR023395">
    <property type="entry name" value="MCP_dom_sf"/>
</dbReference>
<evidence type="ECO:0000256" key="5">
    <source>
        <dbReference type="ARBA" id="ARBA00022737"/>
    </source>
</evidence>
<evidence type="ECO:0000256" key="7">
    <source>
        <dbReference type="ARBA" id="ARBA00023128"/>
    </source>
</evidence>
<gene>
    <name evidence="12" type="ORF">IAR55_006152</name>
</gene>
<proteinExistence type="inferred from homology"/>
<sequence length="378" mass="41670">MTRNRHNRPEELSDPDILSDLPSEDRSTSAGDGDGASIQKKHSPFIGFAAGLCSGWTKLVVGMYISVYPAVGSLVVSMCADEKTSVTGHPFDTIKTRLQCMPPGTFNGAWDCFTRTISKEGARALYKGASVPAVSWGITDSILMGSLHNYRALLTRHGFAERISGSADAQRLSIVGHSVAGAFAGWTNATIAHPTEIIKCRLQLQLAQPDHVPKYYTGPIDVVRKTVAEQGPTGMWRGLGASFIYRSCFAAMFGGFEIFNRLFKSWDGTSWEMSTEAANFLAGGMASNMYWFTALPLDQVKNRIMVDSIKTPRYKGVIDAYRQTWRETYDPSKGFSWNGIARIRNFYRGFVPVVLRAFPTNAAALAVWEGVMRWSDKA</sequence>
<dbReference type="SUPFAM" id="SSF103506">
    <property type="entry name" value="Mitochondrial carrier"/>
    <property type="match status" value="1"/>
</dbReference>
<protein>
    <recommendedName>
        <fullName evidence="14">Solute carrier family 25 (Mitochondrial carnitine/acylcarnitine transporter), member 20/29</fullName>
    </recommendedName>
</protein>
<dbReference type="RefSeq" id="XP_066800247.1">
    <property type="nucleotide sequence ID" value="XM_066949239.1"/>
</dbReference>
<dbReference type="Gene3D" id="1.50.40.10">
    <property type="entry name" value="Mitochondrial carrier domain"/>
    <property type="match status" value="1"/>
</dbReference>
<dbReference type="InterPro" id="IPR018108">
    <property type="entry name" value="MCP_transmembrane"/>
</dbReference>
<keyword evidence="5" id="KW-0677">Repeat</keyword>
<keyword evidence="6" id="KW-1133">Transmembrane helix</keyword>
<evidence type="ECO:0000256" key="10">
    <source>
        <dbReference type="RuleBase" id="RU000488"/>
    </source>
</evidence>
<comment type="caution">
    <text evidence="12">The sequence shown here is derived from an EMBL/GenBank/DDBJ whole genome shotgun (WGS) entry which is preliminary data.</text>
</comment>
<dbReference type="PROSITE" id="PS50920">
    <property type="entry name" value="SOLCAR"/>
    <property type="match status" value="3"/>
</dbReference>
<keyword evidence="8 9" id="KW-0472">Membrane</keyword>
<organism evidence="12 13">
    <name type="scientific">Kwoniella newhampshirensis</name>
    <dbReference type="NCBI Taxonomy" id="1651941"/>
    <lineage>
        <taxon>Eukaryota</taxon>
        <taxon>Fungi</taxon>
        <taxon>Dikarya</taxon>
        <taxon>Basidiomycota</taxon>
        <taxon>Agaricomycotina</taxon>
        <taxon>Tremellomycetes</taxon>
        <taxon>Tremellales</taxon>
        <taxon>Cryptococcaceae</taxon>
        <taxon>Kwoniella</taxon>
    </lineage>
</organism>
<dbReference type="AlphaFoldDB" id="A0AAW0YJY1"/>
<comment type="subcellular location">
    <subcellularLocation>
        <location evidence="1">Mitochondrion membrane</location>
        <topology evidence="1">Multi-pass membrane protein</topology>
    </subcellularLocation>
</comment>
<evidence type="ECO:0000313" key="13">
    <source>
        <dbReference type="Proteomes" id="UP001388673"/>
    </source>
</evidence>
<accession>A0AAW0YJY1</accession>
<keyword evidence="7" id="KW-0496">Mitochondrion</keyword>
<dbReference type="PANTHER" id="PTHR45624:SF57">
    <property type="entry name" value="MITOCHONDRIAL SUBSTRATE CARRIER FAMILY PROTEIN L"/>
    <property type="match status" value="1"/>
</dbReference>
<dbReference type="GO" id="GO:0031966">
    <property type="term" value="C:mitochondrial membrane"/>
    <property type="evidence" value="ECO:0007669"/>
    <property type="project" value="UniProtKB-SubCell"/>
</dbReference>
<dbReference type="Proteomes" id="UP001388673">
    <property type="component" value="Unassembled WGS sequence"/>
</dbReference>
<feature type="repeat" description="Solcar" evidence="9">
    <location>
        <begin position="68"/>
        <end position="153"/>
    </location>
</feature>
<dbReference type="GO" id="GO:0000064">
    <property type="term" value="F:L-ornithine transmembrane transporter activity"/>
    <property type="evidence" value="ECO:0007669"/>
    <property type="project" value="TreeGrafter"/>
</dbReference>
<dbReference type="KEGG" id="kne:92183410"/>
<feature type="repeat" description="Solcar" evidence="9">
    <location>
        <begin position="172"/>
        <end position="262"/>
    </location>
</feature>
<dbReference type="InterPro" id="IPR050567">
    <property type="entry name" value="Mitochondrial_Carrier"/>
</dbReference>
<evidence type="ECO:0000256" key="3">
    <source>
        <dbReference type="ARBA" id="ARBA00022448"/>
    </source>
</evidence>
<evidence type="ECO:0000256" key="2">
    <source>
        <dbReference type="ARBA" id="ARBA00006375"/>
    </source>
</evidence>
<dbReference type="GeneID" id="92183410"/>
<keyword evidence="13" id="KW-1185">Reference proteome</keyword>
<dbReference type="PANTHER" id="PTHR45624">
    <property type="entry name" value="MITOCHONDRIAL BASIC AMINO ACIDS TRANSPORTER-RELATED"/>
    <property type="match status" value="1"/>
</dbReference>
<evidence type="ECO:0000256" key="11">
    <source>
        <dbReference type="SAM" id="MobiDB-lite"/>
    </source>
</evidence>
<name>A0AAW0YJY1_9TREE</name>
<dbReference type="GO" id="GO:1990575">
    <property type="term" value="P:mitochondrial L-ornithine transmembrane transport"/>
    <property type="evidence" value="ECO:0007669"/>
    <property type="project" value="TreeGrafter"/>
</dbReference>
<evidence type="ECO:0000256" key="1">
    <source>
        <dbReference type="ARBA" id="ARBA00004225"/>
    </source>
</evidence>
<dbReference type="Pfam" id="PF00153">
    <property type="entry name" value="Mito_carr"/>
    <property type="match status" value="3"/>
</dbReference>
<evidence type="ECO:0008006" key="14">
    <source>
        <dbReference type="Google" id="ProtNLM"/>
    </source>
</evidence>
<evidence type="ECO:0000256" key="4">
    <source>
        <dbReference type="ARBA" id="ARBA00022692"/>
    </source>
</evidence>
<comment type="similarity">
    <text evidence="2 10">Belongs to the mitochondrial carrier (TC 2.A.29) family.</text>
</comment>